<dbReference type="EMBL" id="JAUIZM010000001">
    <property type="protein sequence ID" value="KAK1405778.1"/>
    <property type="molecule type" value="Genomic_DNA"/>
</dbReference>
<reference evidence="3" key="2">
    <citation type="submission" date="2023-05" db="EMBL/GenBank/DDBJ databases">
        <authorList>
            <person name="Schelkunov M.I."/>
        </authorList>
    </citation>
    <scope>NUCLEOTIDE SEQUENCE</scope>
    <source>
        <strain evidence="3">Hsosn_3</strain>
        <tissue evidence="3">Leaf</tissue>
    </source>
</reference>
<dbReference type="Proteomes" id="UP001237642">
    <property type="component" value="Unassembled WGS sequence"/>
</dbReference>
<evidence type="ECO:0000313" key="5">
    <source>
        <dbReference type="Proteomes" id="UP001237642"/>
    </source>
</evidence>
<dbReference type="EMBL" id="JAUIZM010000001">
    <property type="protein sequence ID" value="KAK1405656.1"/>
    <property type="molecule type" value="Genomic_DNA"/>
</dbReference>
<evidence type="ECO:0000256" key="2">
    <source>
        <dbReference type="SAM" id="SignalP"/>
    </source>
</evidence>
<protein>
    <submittedName>
        <fullName evidence="3">Uncharacterized protein</fullName>
    </submittedName>
</protein>
<organism evidence="3 5">
    <name type="scientific">Heracleum sosnowskyi</name>
    <dbReference type="NCBI Taxonomy" id="360622"/>
    <lineage>
        <taxon>Eukaryota</taxon>
        <taxon>Viridiplantae</taxon>
        <taxon>Streptophyta</taxon>
        <taxon>Embryophyta</taxon>
        <taxon>Tracheophyta</taxon>
        <taxon>Spermatophyta</taxon>
        <taxon>Magnoliopsida</taxon>
        <taxon>eudicotyledons</taxon>
        <taxon>Gunneridae</taxon>
        <taxon>Pentapetalae</taxon>
        <taxon>asterids</taxon>
        <taxon>campanulids</taxon>
        <taxon>Apiales</taxon>
        <taxon>Apiaceae</taxon>
        <taxon>Apioideae</taxon>
        <taxon>apioid superclade</taxon>
        <taxon>Tordylieae</taxon>
        <taxon>Tordyliinae</taxon>
        <taxon>Heracleum</taxon>
    </lineage>
</organism>
<feature type="region of interest" description="Disordered" evidence="1">
    <location>
        <begin position="64"/>
        <end position="106"/>
    </location>
</feature>
<feature type="signal peptide" evidence="2">
    <location>
        <begin position="1"/>
        <end position="18"/>
    </location>
</feature>
<keyword evidence="5" id="KW-1185">Reference proteome</keyword>
<feature type="chain" id="PRO_5042442273" evidence="2">
    <location>
        <begin position="19"/>
        <end position="106"/>
    </location>
</feature>
<evidence type="ECO:0000256" key="1">
    <source>
        <dbReference type="SAM" id="MobiDB-lite"/>
    </source>
</evidence>
<gene>
    <name evidence="3" type="ORF">POM88_005261</name>
    <name evidence="4" type="ORF">POM88_005383</name>
</gene>
<reference evidence="3" key="1">
    <citation type="submission" date="2023-02" db="EMBL/GenBank/DDBJ databases">
        <title>Genome of toxic invasive species Heracleum sosnowskyi carries increased number of genes despite the absence of recent whole-genome duplications.</title>
        <authorList>
            <person name="Schelkunov M."/>
            <person name="Shtratnikova V."/>
            <person name="Makarenko M."/>
            <person name="Klepikova A."/>
            <person name="Omelchenko D."/>
            <person name="Novikova G."/>
            <person name="Obukhova E."/>
            <person name="Bogdanov V."/>
            <person name="Penin A."/>
            <person name="Logacheva M."/>
        </authorList>
    </citation>
    <scope>NUCLEOTIDE SEQUENCE</scope>
    <source>
        <strain evidence="3">Hsosn_3</strain>
        <tissue evidence="3">Leaf</tissue>
    </source>
</reference>
<accession>A0AAD8JN60</accession>
<keyword evidence="2" id="KW-0732">Signal</keyword>
<dbReference type="AlphaFoldDB" id="A0AAD8JN60"/>
<comment type="caution">
    <text evidence="3">The sequence shown here is derived from an EMBL/GenBank/DDBJ whole genome shotgun (WGS) entry which is preliminary data.</text>
</comment>
<sequence>MHLCSFHKLIFLVLLVSGEEKQLALSRKEISNKMAVSEMQSVSQNEGSSSNSVIGLNYKAVTEIKERRQQQEKEQQQQSETPAHSLDEFFSSKRSVPNASDPLHNR</sequence>
<evidence type="ECO:0000313" key="3">
    <source>
        <dbReference type="EMBL" id="KAK1405656.1"/>
    </source>
</evidence>
<feature type="compositionally biased region" description="Basic and acidic residues" evidence="1">
    <location>
        <begin position="64"/>
        <end position="75"/>
    </location>
</feature>
<proteinExistence type="predicted"/>
<evidence type="ECO:0000313" key="4">
    <source>
        <dbReference type="EMBL" id="KAK1405778.1"/>
    </source>
</evidence>
<name>A0AAD8JN60_9APIA</name>